<dbReference type="EMBL" id="JARQWQ010000029">
    <property type="protein sequence ID" value="KAK2562313.1"/>
    <property type="molecule type" value="Genomic_DNA"/>
</dbReference>
<gene>
    <name evidence="2" type="ORF">P5673_014586</name>
</gene>
<reference evidence="2" key="2">
    <citation type="journal article" date="2023" name="Science">
        <title>Genomic signatures of disease resistance in endangered staghorn corals.</title>
        <authorList>
            <person name="Vollmer S.V."/>
            <person name="Selwyn J.D."/>
            <person name="Despard B.A."/>
            <person name="Roesel C.L."/>
        </authorList>
    </citation>
    <scope>NUCLEOTIDE SEQUENCE</scope>
    <source>
        <strain evidence="2">K2</strain>
    </source>
</reference>
<accession>A0AAD9QJA4</accession>
<comment type="caution">
    <text evidence="2">The sequence shown here is derived from an EMBL/GenBank/DDBJ whole genome shotgun (WGS) entry which is preliminary data.</text>
</comment>
<evidence type="ECO:0000256" key="1">
    <source>
        <dbReference type="SAM" id="MobiDB-lite"/>
    </source>
</evidence>
<keyword evidence="3" id="KW-1185">Reference proteome</keyword>
<protein>
    <submittedName>
        <fullName evidence="2">Uncharacterized protein</fullName>
    </submittedName>
</protein>
<organism evidence="2 3">
    <name type="scientific">Acropora cervicornis</name>
    <name type="common">Staghorn coral</name>
    <dbReference type="NCBI Taxonomy" id="6130"/>
    <lineage>
        <taxon>Eukaryota</taxon>
        <taxon>Metazoa</taxon>
        <taxon>Cnidaria</taxon>
        <taxon>Anthozoa</taxon>
        <taxon>Hexacorallia</taxon>
        <taxon>Scleractinia</taxon>
        <taxon>Astrocoeniina</taxon>
        <taxon>Acroporidae</taxon>
        <taxon>Acropora</taxon>
    </lineage>
</organism>
<proteinExistence type="predicted"/>
<dbReference type="Proteomes" id="UP001249851">
    <property type="component" value="Unassembled WGS sequence"/>
</dbReference>
<feature type="compositionally biased region" description="Basic and acidic residues" evidence="1">
    <location>
        <begin position="1"/>
        <end position="12"/>
    </location>
</feature>
<evidence type="ECO:0000313" key="2">
    <source>
        <dbReference type="EMBL" id="KAK2562313.1"/>
    </source>
</evidence>
<reference evidence="2" key="1">
    <citation type="journal article" date="2023" name="G3 (Bethesda)">
        <title>Whole genome assembly and annotation of the endangered Caribbean coral Acropora cervicornis.</title>
        <authorList>
            <person name="Selwyn J.D."/>
            <person name="Vollmer S.V."/>
        </authorList>
    </citation>
    <scope>NUCLEOTIDE SEQUENCE</scope>
    <source>
        <strain evidence="2">K2</strain>
    </source>
</reference>
<sequence>MSTATEEEREKASSCPSTQEGSDLLNLPLHLDAAAQNTASDVFMGIRKSELSEGFENLMKTSTPKSPFDVRESPKPVYALKDMKGNISPEDAISGNTLFIRYETLTESSYSEVVLKSMSFSISQCYDSVSLNNPLIREIELEAFDPLEHGFTIEEISKGGKSFVDRCYNSSSDDECGYIFPQATAQPSSLILHPPSEVWGYDRNELIMGVVASCHNAADAWYVWHRDGIKIKEGKTCCCVQIKAPGSYTVEVHSGEEKATSDPVMREAIIKSRYNDESISDHMES</sequence>
<name>A0AAD9QJA4_ACRCE</name>
<evidence type="ECO:0000313" key="3">
    <source>
        <dbReference type="Proteomes" id="UP001249851"/>
    </source>
</evidence>
<dbReference type="AlphaFoldDB" id="A0AAD9QJA4"/>
<feature type="region of interest" description="Disordered" evidence="1">
    <location>
        <begin position="1"/>
        <end position="21"/>
    </location>
</feature>